<dbReference type="AlphaFoldDB" id="A0A955EDL8"/>
<feature type="non-terminal residue" evidence="1">
    <location>
        <position position="154"/>
    </location>
</feature>
<name>A0A955EDL8_UNCKA</name>
<accession>A0A955EDL8</accession>
<protein>
    <submittedName>
        <fullName evidence="1">Uncharacterized protein</fullName>
    </submittedName>
</protein>
<dbReference type="Proteomes" id="UP000740557">
    <property type="component" value="Unassembled WGS sequence"/>
</dbReference>
<gene>
    <name evidence="1" type="ORF">KC980_03925</name>
</gene>
<evidence type="ECO:0000313" key="2">
    <source>
        <dbReference type="Proteomes" id="UP000740557"/>
    </source>
</evidence>
<organism evidence="1 2">
    <name type="scientific">candidate division WWE3 bacterium</name>
    <dbReference type="NCBI Taxonomy" id="2053526"/>
    <lineage>
        <taxon>Bacteria</taxon>
        <taxon>Katanobacteria</taxon>
    </lineage>
</organism>
<sequence>MDNKEELAGVESTERQLSANVVFMWEGAPDWLGLNKKDIAALYAAVGTALDISPDTASKVHAYFGDHIVVTHPDGNVANSACCITDYDAYGNVEACRLVFNRSLELARYTIGILDTSQDTITSLTPALTEKTATQAEGVKCVFESPHEVLVWLM</sequence>
<dbReference type="EMBL" id="JAGQNX010000124">
    <property type="protein sequence ID" value="MCA9308636.1"/>
    <property type="molecule type" value="Genomic_DNA"/>
</dbReference>
<reference evidence="1" key="2">
    <citation type="journal article" date="2021" name="Microbiome">
        <title>Successional dynamics and alternative stable states in a saline activated sludge microbial community over 9 years.</title>
        <authorList>
            <person name="Wang Y."/>
            <person name="Ye J."/>
            <person name="Ju F."/>
            <person name="Liu L."/>
            <person name="Boyd J.A."/>
            <person name="Deng Y."/>
            <person name="Parks D.H."/>
            <person name="Jiang X."/>
            <person name="Yin X."/>
            <person name="Woodcroft B.J."/>
            <person name="Tyson G.W."/>
            <person name="Hugenholtz P."/>
            <person name="Polz M.F."/>
            <person name="Zhang T."/>
        </authorList>
    </citation>
    <scope>NUCLEOTIDE SEQUENCE</scope>
    <source>
        <strain evidence="1">HKST-UBA79</strain>
    </source>
</reference>
<proteinExistence type="predicted"/>
<comment type="caution">
    <text evidence="1">The sequence shown here is derived from an EMBL/GenBank/DDBJ whole genome shotgun (WGS) entry which is preliminary data.</text>
</comment>
<reference evidence="1" key="1">
    <citation type="submission" date="2020-04" db="EMBL/GenBank/DDBJ databases">
        <authorList>
            <person name="Zhang T."/>
        </authorList>
    </citation>
    <scope>NUCLEOTIDE SEQUENCE</scope>
    <source>
        <strain evidence="1">HKST-UBA79</strain>
    </source>
</reference>
<evidence type="ECO:0000313" key="1">
    <source>
        <dbReference type="EMBL" id="MCA9308636.1"/>
    </source>
</evidence>